<keyword evidence="1" id="KW-1133">Transmembrane helix</keyword>
<accession>A0A1I6GPL4</accession>
<evidence type="ECO:0000313" key="3">
    <source>
        <dbReference type="Proteomes" id="UP000243250"/>
    </source>
</evidence>
<keyword evidence="3" id="KW-1185">Reference proteome</keyword>
<keyword evidence="1" id="KW-0812">Transmembrane</keyword>
<dbReference type="RefSeq" id="WP_089878299.1">
    <property type="nucleotide sequence ID" value="NZ_FOYS01000002.1"/>
</dbReference>
<keyword evidence="1" id="KW-0472">Membrane</keyword>
<dbReference type="OrthoDB" id="170257at2157"/>
<dbReference type="AlphaFoldDB" id="A0A1I6GPL4"/>
<dbReference type="STRING" id="555875.SAMN04488124_1366"/>
<name>A0A1I6GPL4_9EURY</name>
<dbReference type="InterPro" id="IPR055947">
    <property type="entry name" value="DUF7525"/>
</dbReference>
<sequence length="60" mass="5972">MQTKSVQSDKGIGFAVLFSVVTVIAAAGMVVSGDQLTTAVAFAVAVVAASLAVVAAQAFW</sequence>
<dbReference type="Proteomes" id="UP000243250">
    <property type="component" value="Unassembled WGS sequence"/>
</dbReference>
<organism evidence="2 3">
    <name type="scientific">Halogeometricum limi</name>
    <dbReference type="NCBI Taxonomy" id="555875"/>
    <lineage>
        <taxon>Archaea</taxon>
        <taxon>Methanobacteriati</taxon>
        <taxon>Methanobacteriota</taxon>
        <taxon>Stenosarchaea group</taxon>
        <taxon>Halobacteria</taxon>
        <taxon>Halobacteriales</taxon>
        <taxon>Haloferacaceae</taxon>
        <taxon>Halogeometricum</taxon>
    </lineage>
</organism>
<dbReference type="Pfam" id="PF24369">
    <property type="entry name" value="DUF7525"/>
    <property type="match status" value="1"/>
</dbReference>
<protein>
    <submittedName>
        <fullName evidence="2">Uncharacterized protein</fullName>
    </submittedName>
</protein>
<feature type="transmembrane region" description="Helical" evidence="1">
    <location>
        <begin position="39"/>
        <end position="59"/>
    </location>
</feature>
<feature type="transmembrane region" description="Helical" evidence="1">
    <location>
        <begin position="12"/>
        <end position="33"/>
    </location>
</feature>
<evidence type="ECO:0000313" key="2">
    <source>
        <dbReference type="EMBL" id="SFR44163.1"/>
    </source>
</evidence>
<evidence type="ECO:0000256" key="1">
    <source>
        <dbReference type="SAM" id="Phobius"/>
    </source>
</evidence>
<reference evidence="3" key="1">
    <citation type="submission" date="2016-10" db="EMBL/GenBank/DDBJ databases">
        <authorList>
            <person name="Varghese N."/>
            <person name="Submissions S."/>
        </authorList>
    </citation>
    <scope>NUCLEOTIDE SEQUENCE [LARGE SCALE GENOMIC DNA]</scope>
    <source>
        <strain evidence="3">CGMCC 1.8711</strain>
    </source>
</reference>
<dbReference type="EMBL" id="FOYS01000002">
    <property type="protein sequence ID" value="SFR44163.1"/>
    <property type="molecule type" value="Genomic_DNA"/>
</dbReference>
<gene>
    <name evidence="2" type="ORF">SAMN04488124_1366</name>
</gene>
<proteinExistence type="predicted"/>